<accession>A0A6J7TC61</accession>
<organism evidence="1">
    <name type="scientific">freshwater metagenome</name>
    <dbReference type="NCBI Taxonomy" id="449393"/>
    <lineage>
        <taxon>unclassified sequences</taxon>
        <taxon>metagenomes</taxon>
        <taxon>ecological metagenomes</taxon>
    </lineage>
</organism>
<sequence length="82" mass="8946">MYGHCATSVIIPPDVEIYLGARITGSWPEQTPGLGMGPNTSAGEYFIEVRTIGGDANLQPEQYLPIEPNSAEGWRRINVRVS</sequence>
<dbReference type="AlphaFoldDB" id="A0A6J7TC61"/>
<dbReference type="EMBL" id="CAFBQE010000067">
    <property type="protein sequence ID" value="CAB5050903.1"/>
    <property type="molecule type" value="Genomic_DNA"/>
</dbReference>
<reference evidence="1" key="1">
    <citation type="submission" date="2020-05" db="EMBL/GenBank/DDBJ databases">
        <authorList>
            <person name="Chiriac C."/>
            <person name="Salcher M."/>
            <person name="Ghai R."/>
            <person name="Kavagutti S V."/>
        </authorList>
    </citation>
    <scope>NUCLEOTIDE SEQUENCE</scope>
</reference>
<name>A0A6J7TC61_9ZZZZ</name>
<protein>
    <submittedName>
        <fullName evidence="1">Unannotated protein</fullName>
    </submittedName>
</protein>
<evidence type="ECO:0000313" key="1">
    <source>
        <dbReference type="EMBL" id="CAB5050903.1"/>
    </source>
</evidence>
<gene>
    <name evidence="1" type="ORF">UFOPK4284_00920</name>
</gene>
<proteinExistence type="predicted"/>